<sequence>MPCEPIREHVSGVAQSAAVLSLTSGVLGSFPGASRTGSKSSSSGSTSASLSRRPSAGTADMTSATPSACGSVFSPSPAAAVRSAMPSSCALPIKPRSVSICESSMGGTSLPIRSRSDTGSSLTLPIKGRSVSESACDADRPASGLALPIRSRSSLEPGRSGLELPIAGRSVVASADRKRSEVREEGPCAAGARTEPATQATAASCGVALLNCVFSDWDSEESKSPMTKAKSNPQLTGSPGDETPVSSCSHRRMSSNVQYKGFISQHSSDISVYDRYDFGELLGEGAAGSTWEAFPRVRETRSGTRARRLSGQERPRAIKKVPKRRVSNSTESFLAEVEVLKELDHPNICKLYEVFEDADNIFLVMELCRGGELFDRITQGELGGEAQVAKLIQQLAHAVRYCHDRGIIHRDIKPENILFVSPEPDAPAKLIDFGIACHFKQTEHRRDEKGTEAYLAPEVKDNSSYTEKCDLWSLGVLLYAMLSGSLPFKSAAAARSGDFSLEAEEWQQISSEAKDLIRHLLVVEPCERLSAAKVLEHPWVTASLEEEAVPVKVQVRLRRYQSTSYFRRILLLVVARQLGANDLPEIYKTFKAMDTNGDGSLSLEEFQKCLSNGSGSPSPEAHATPEAGEADELSELFEALDADGSGAIDYSEFMAAAIDRKIFFREELCLQVFAALDRDSSGTISIQELFQLLKAADPEDLLGNELRDEVMELLDRYDTDRDGELSFRELSGSNRRKTQPMLVPNQGFRLGIRRRRLRDKFKSG</sequence>
<evidence type="ECO:0000259" key="10">
    <source>
        <dbReference type="PROSITE" id="PS50011"/>
    </source>
</evidence>
<keyword evidence="7" id="KW-0067">ATP-binding</keyword>
<evidence type="ECO:0000256" key="3">
    <source>
        <dbReference type="ARBA" id="ARBA00022679"/>
    </source>
</evidence>
<feature type="domain" description="EF-hand" evidence="11">
    <location>
        <begin position="664"/>
        <end position="699"/>
    </location>
</feature>
<evidence type="ECO:0000256" key="4">
    <source>
        <dbReference type="ARBA" id="ARBA00022741"/>
    </source>
</evidence>
<feature type="domain" description="EF-hand" evidence="11">
    <location>
        <begin position="628"/>
        <end position="663"/>
    </location>
</feature>
<evidence type="ECO:0000256" key="9">
    <source>
        <dbReference type="SAM" id="MobiDB-lite"/>
    </source>
</evidence>
<dbReference type="InterPro" id="IPR018247">
    <property type="entry name" value="EF_Hand_1_Ca_BS"/>
</dbReference>
<evidence type="ECO:0008006" key="14">
    <source>
        <dbReference type="Google" id="ProtNLM"/>
    </source>
</evidence>
<dbReference type="Proteomes" id="UP001642484">
    <property type="component" value="Unassembled WGS sequence"/>
</dbReference>
<dbReference type="InterPro" id="IPR002048">
    <property type="entry name" value="EF_hand_dom"/>
</dbReference>
<dbReference type="PROSITE" id="PS50011">
    <property type="entry name" value="PROTEIN_KINASE_DOM"/>
    <property type="match status" value="1"/>
</dbReference>
<evidence type="ECO:0000259" key="11">
    <source>
        <dbReference type="PROSITE" id="PS50222"/>
    </source>
</evidence>
<proteinExistence type="inferred from homology"/>
<feature type="compositionally biased region" description="Low complexity" evidence="9">
    <location>
        <begin position="31"/>
        <end position="56"/>
    </location>
</feature>
<dbReference type="InterPro" id="IPR000719">
    <property type="entry name" value="Prot_kinase_dom"/>
</dbReference>
<evidence type="ECO:0000313" key="12">
    <source>
        <dbReference type="EMBL" id="CAK9103327.1"/>
    </source>
</evidence>
<keyword evidence="6" id="KW-0106">Calcium</keyword>
<dbReference type="CDD" id="cd05117">
    <property type="entry name" value="STKc_CAMK"/>
    <property type="match status" value="1"/>
</dbReference>
<comment type="caution">
    <text evidence="12">The sequence shown here is derived from an EMBL/GenBank/DDBJ whole genome shotgun (WGS) entry which is preliminary data.</text>
</comment>
<evidence type="ECO:0000256" key="5">
    <source>
        <dbReference type="ARBA" id="ARBA00022777"/>
    </source>
</evidence>
<dbReference type="InterPro" id="IPR008271">
    <property type="entry name" value="Ser/Thr_kinase_AS"/>
</dbReference>
<dbReference type="PROSITE" id="PS00108">
    <property type="entry name" value="PROTEIN_KINASE_ST"/>
    <property type="match status" value="1"/>
</dbReference>
<dbReference type="SUPFAM" id="SSF47473">
    <property type="entry name" value="EF-hand"/>
    <property type="match status" value="1"/>
</dbReference>
<evidence type="ECO:0000256" key="1">
    <source>
        <dbReference type="ARBA" id="ARBA00001946"/>
    </source>
</evidence>
<evidence type="ECO:0000256" key="2">
    <source>
        <dbReference type="ARBA" id="ARBA00022527"/>
    </source>
</evidence>
<feature type="domain" description="Protein kinase" evidence="10">
    <location>
        <begin position="276"/>
        <end position="540"/>
    </location>
</feature>
<evidence type="ECO:0000313" key="13">
    <source>
        <dbReference type="Proteomes" id="UP001642484"/>
    </source>
</evidence>
<dbReference type="InterPro" id="IPR011992">
    <property type="entry name" value="EF-hand-dom_pair"/>
</dbReference>
<feature type="region of interest" description="Disordered" evidence="9">
    <location>
        <begin position="221"/>
        <end position="249"/>
    </location>
</feature>
<keyword evidence="13" id="KW-1185">Reference proteome</keyword>
<keyword evidence="5" id="KW-0418">Kinase</keyword>
<comment type="similarity">
    <text evidence="8">Belongs to the protein kinase superfamily. Ser/Thr protein kinase family. CDPK subfamily.</text>
</comment>
<comment type="cofactor">
    <cofactor evidence="1">
        <name>Mg(2+)</name>
        <dbReference type="ChEBI" id="CHEBI:18420"/>
    </cofactor>
</comment>
<gene>
    <name evidence="12" type="ORF">CCMP2556_LOCUS48529</name>
</gene>
<evidence type="ECO:0000256" key="6">
    <source>
        <dbReference type="ARBA" id="ARBA00022837"/>
    </source>
</evidence>
<feature type="domain" description="EF-hand" evidence="11">
    <location>
        <begin position="705"/>
        <end position="740"/>
    </location>
</feature>
<feature type="domain" description="EF-hand" evidence="11">
    <location>
        <begin position="581"/>
        <end position="616"/>
    </location>
</feature>
<evidence type="ECO:0000256" key="7">
    <source>
        <dbReference type="ARBA" id="ARBA00022840"/>
    </source>
</evidence>
<dbReference type="SMART" id="SM00220">
    <property type="entry name" value="S_TKc"/>
    <property type="match status" value="1"/>
</dbReference>
<keyword evidence="2" id="KW-0723">Serine/threonine-protein kinase</keyword>
<feature type="region of interest" description="Disordered" evidence="9">
    <location>
        <begin position="102"/>
        <end position="125"/>
    </location>
</feature>
<protein>
    <recommendedName>
        <fullName evidence="14">Non-specific serine/threonine protein kinase</fullName>
    </recommendedName>
</protein>
<dbReference type="InterPro" id="IPR011009">
    <property type="entry name" value="Kinase-like_dom_sf"/>
</dbReference>
<evidence type="ECO:0000256" key="8">
    <source>
        <dbReference type="ARBA" id="ARBA00024334"/>
    </source>
</evidence>
<dbReference type="Gene3D" id="1.10.238.10">
    <property type="entry name" value="EF-hand"/>
    <property type="match status" value="2"/>
</dbReference>
<organism evidence="12 13">
    <name type="scientific">Durusdinium trenchii</name>
    <dbReference type="NCBI Taxonomy" id="1381693"/>
    <lineage>
        <taxon>Eukaryota</taxon>
        <taxon>Sar</taxon>
        <taxon>Alveolata</taxon>
        <taxon>Dinophyceae</taxon>
        <taxon>Suessiales</taxon>
        <taxon>Symbiodiniaceae</taxon>
        <taxon>Durusdinium</taxon>
    </lineage>
</organism>
<dbReference type="Gene3D" id="1.10.510.10">
    <property type="entry name" value="Transferase(Phosphotransferase) domain 1"/>
    <property type="match status" value="1"/>
</dbReference>
<keyword evidence="3" id="KW-0808">Transferase</keyword>
<accession>A0ABP0RVN8</accession>
<dbReference type="SUPFAM" id="SSF56112">
    <property type="entry name" value="Protein kinase-like (PK-like)"/>
    <property type="match status" value="1"/>
</dbReference>
<dbReference type="Pfam" id="PF13499">
    <property type="entry name" value="EF-hand_7"/>
    <property type="match status" value="2"/>
</dbReference>
<dbReference type="InterPro" id="IPR050205">
    <property type="entry name" value="CDPK_Ser/Thr_kinases"/>
</dbReference>
<dbReference type="SMART" id="SM00054">
    <property type="entry name" value="EFh"/>
    <property type="match status" value="4"/>
</dbReference>
<keyword evidence="4" id="KW-0547">Nucleotide-binding</keyword>
<reference evidence="12 13" key="1">
    <citation type="submission" date="2024-02" db="EMBL/GenBank/DDBJ databases">
        <authorList>
            <person name="Chen Y."/>
            <person name="Shah S."/>
            <person name="Dougan E. K."/>
            <person name="Thang M."/>
            <person name="Chan C."/>
        </authorList>
    </citation>
    <scope>NUCLEOTIDE SEQUENCE [LARGE SCALE GENOMIC DNA]</scope>
</reference>
<name>A0ABP0RVN8_9DINO</name>
<dbReference type="PANTHER" id="PTHR24349">
    <property type="entry name" value="SERINE/THREONINE-PROTEIN KINASE"/>
    <property type="match status" value="1"/>
</dbReference>
<dbReference type="PROSITE" id="PS00018">
    <property type="entry name" value="EF_HAND_1"/>
    <property type="match status" value="4"/>
</dbReference>
<feature type="region of interest" description="Disordered" evidence="9">
    <location>
        <begin position="31"/>
        <end position="69"/>
    </location>
</feature>
<dbReference type="EMBL" id="CAXAMN010026472">
    <property type="protein sequence ID" value="CAK9103327.1"/>
    <property type="molecule type" value="Genomic_DNA"/>
</dbReference>
<dbReference type="Pfam" id="PF00069">
    <property type="entry name" value="Pkinase"/>
    <property type="match status" value="1"/>
</dbReference>
<dbReference type="Gene3D" id="3.30.200.20">
    <property type="entry name" value="Phosphorylase Kinase, domain 1"/>
    <property type="match status" value="1"/>
</dbReference>
<dbReference type="PROSITE" id="PS50222">
    <property type="entry name" value="EF_HAND_2"/>
    <property type="match status" value="4"/>
</dbReference>